<name>A0AAD5IFV0_ACENE</name>
<dbReference type="EMBL" id="JAJSOW010000106">
    <property type="protein sequence ID" value="KAI9161497.1"/>
    <property type="molecule type" value="Genomic_DNA"/>
</dbReference>
<proteinExistence type="predicted"/>
<dbReference type="Proteomes" id="UP001064489">
    <property type="component" value="Chromosome 2"/>
</dbReference>
<reference evidence="1" key="2">
    <citation type="submission" date="2023-02" db="EMBL/GenBank/DDBJ databases">
        <authorList>
            <person name="Swenson N.G."/>
            <person name="Wegrzyn J.L."/>
            <person name="Mcevoy S.L."/>
        </authorList>
    </citation>
    <scope>NUCLEOTIDE SEQUENCE</scope>
    <source>
        <strain evidence="1">91603</strain>
        <tissue evidence="1">Leaf</tissue>
    </source>
</reference>
<evidence type="ECO:0000313" key="2">
    <source>
        <dbReference type="Proteomes" id="UP001064489"/>
    </source>
</evidence>
<reference evidence="1" key="1">
    <citation type="journal article" date="2022" name="Plant J.">
        <title>Strategies of tolerance reflected in two North American maple genomes.</title>
        <authorList>
            <person name="McEvoy S.L."/>
            <person name="Sezen U.U."/>
            <person name="Trouern-Trend A."/>
            <person name="McMahon S.M."/>
            <person name="Schaberg P.G."/>
            <person name="Yang J."/>
            <person name="Wegrzyn J.L."/>
            <person name="Swenson N.G."/>
        </authorList>
    </citation>
    <scope>NUCLEOTIDE SEQUENCE</scope>
    <source>
        <strain evidence="1">91603</strain>
    </source>
</reference>
<protein>
    <submittedName>
        <fullName evidence="1">Uncharacterized protein</fullName>
    </submittedName>
</protein>
<keyword evidence="2" id="KW-1185">Reference proteome</keyword>
<sequence>MLEVLCHVNSLTISLDFLKGKFMLYRNTPDAEIKFVELNKGTGEEGLLFTLPMICGSALDHLAGLLKEMFMGRDHCLMTLKTRDGLHVLFNLILYCDWLSLFGKIMKSIPRIRYCQQFHIPMKLRCKPS</sequence>
<organism evidence="1 2">
    <name type="scientific">Acer negundo</name>
    <name type="common">Box elder</name>
    <dbReference type="NCBI Taxonomy" id="4023"/>
    <lineage>
        <taxon>Eukaryota</taxon>
        <taxon>Viridiplantae</taxon>
        <taxon>Streptophyta</taxon>
        <taxon>Embryophyta</taxon>
        <taxon>Tracheophyta</taxon>
        <taxon>Spermatophyta</taxon>
        <taxon>Magnoliopsida</taxon>
        <taxon>eudicotyledons</taxon>
        <taxon>Gunneridae</taxon>
        <taxon>Pentapetalae</taxon>
        <taxon>rosids</taxon>
        <taxon>malvids</taxon>
        <taxon>Sapindales</taxon>
        <taxon>Sapindaceae</taxon>
        <taxon>Hippocastanoideae</taxon>
        <taxon>Acereae</taxon>
        <taxon>Acer</taxon>
    </lineage>
</organism>
<evidence type="ECO:0000313" key="1">
    <source>
        <dbReference type="EMBL" id="KAI9161497.1"/>
    </source>
</evidence>
<dbReference type="AlphaFoldDB" id="A0AAD5IFV0"/>
<accession>A0AAD5IFV0</accession>
<comment type="caution">
    <text evidence="1">The sequence shown here is derived from an EMBL/GenBank/DDBJ whole genome shotgun (WGS) entry which is preliminary data.</text>
</comment>
<gene>
    <name evidence="1" type="ORF">LWI28_017997</name>
</gene>